<reference evidence="11 12" key="1">
    <citation type="journal article" date="2014" name="Genome Announc.">
        <title>Draft Genome Sequence of Kocuria palustris PEL.</title>
        <authorList>
            <person name="Sharma G."/>
            <person name="Khatri I."/>
            <person name="Subramanian S."/>
        </authorList>
    </citation>
    <scope>NUCLEOTIDE SEQUENCE [LARGE SCALE GENOMIC DNA]</scope>
    <source>
        <strain evidence="11 12">PEL</strain>
    </source>
</reference>
<keyword evidence="6" id="KW-0029">Amino-acid transport</keyword>
<evidence type="ECO:0000256" key="8">
    <source>
        <dbReference type="ARBA" id="ARBA00023136"/>
    </source>
</evidence>
<evidence type="ECO:0000256" key="4">
    <source>
        <dbReference type="ARBA" id="ARBA00022475"/>
    </source>
</evidence>
<evidence type="ECO:0000256" key="6">
    <source>
        <dbReference type="ARBA" id="ARBA00022970"/>
    </source>
</evidence>
<feature type="transmembrane region" description="Helical" evidence="10">
    <location>
        <begin position="172"/>
        <end position="194"/>
    </location>
</feature>
<dbReference type="NCBIfam" id="TIGR00796">
    <property type="entry name" value="livcs"/>
    <property type="match status" value="1"/>
</dbReference>
<evidence type="ECO:0000256" key="7">
    <source>
        <dbReference type="ARBA" id="ARBA00022989"/>
    </source>
</evidence>
<keyword evidence="3" id="KW-0813">Transport</keyword>
<feature type="transmembrane region" description="Helical" evidence="10">
    <location>
        <begin position="65"/>
        <end position="87"/>
    </location>
</feature>
<feature type="transmembrane region" description="Helical" evidence="10">
    <location>
        <begin position="361"/>
        <end position="382"/>
    </location>
</feature>
<evidence type="ECO:0000256" key="9">
    <source>
        <dbReference type="SAM" id="MobiDB-lite"/>
    </source>
</evidence>
<proteinExistence type="inferred from homology"/>
<evidence type="ECO:0000313" key="12">
    <source>
        <dbReference type="Proteomes" id="UP000009877"/>
    </source>
</evidence>
<keyword evidence="5 10" id="KW-0812">Transmembrane</keyword>
<keyword evidence="8 10" id="KW-0472">Membrane</keyword>
<dbReference type="GO" id="GO:0015818">
    <property type="term" value="P:isoleucine transport"/>
    <property type="evidence" value="ECO:0007669"/>
    <property type="project" value="TreeGrafter"/>
</dbReference>
<accession>M2YCX8</accession>
<gene>
    <name evidence="11" type="ORF">C884_00538</name>
</gene>
<dbReference type="STRING" id="71999.KPaMU14_03210"/>
<evidence type="ECO:0000256" key="10">
    <source>
        <dbReference type="SAM" id="Phobius"/>
    </source>
</evidence>
<dbReference type="PANTHER" id="PTHR30588">
    <property type="entry name" value="BRANCHED-CHAIN AMINO ACID TRANSPORT SYSTEM 2 CARRIER PROTEIN"/>
    <property type="match status" value="1"/>
</dbReference>
<dbReference type="AlphaFoldDB" id="M2YCX8"/>
<name>M2YCX8_9MICC</name>
<evidence type="ECO:0000256" key="3">
    <source>
        <dbReference type="ARBA" id="ARBA00022448"/>
    </source>
</evidence>
<dbReference type="InterPro" id="IPR004685">
    <property type="entry name" value="Brnchd-chn_aa_trnsp_Livcs"/>
</dbReference>
<dbReference type="GO" id="GO:0015188">
    <property type="term" value="F:L-isoleucine transmembrane transporter activity"/>
    <property type="evidence" value="ECO:0007669"/>
    <property type="project" value="TreeGrafter"/>
</dbReference>
<feature type="transmembrane region" description="Helical" evidence="10">
    <location>
        <begin position="291"/>
        <end position="322"/>
    </location>
</feature>
<protein>
    <submittedName>
        <fullName evidence="11">Branched-chain amino acid transport system carrier protein</fullName>
    </submittedName>
</protein>
<feature type="transmembrane region" description="Helical" evidence="10">
    <location>
        <begin position="140"/>
        <end position="160"/>
    </location>
</feature>
<feature type="compositionally biased region" description="Low complexity" evidence="9">
    <location>
        <begin position="1"/>
        <end position="12"/>
    </location>
</feature>
<dbReference type="GO" id="GO:0005886">
    <property type="term" value="C:plasma membrane"/>
    <property type="evidence" value="ECO:0007669"/>
    <property type="project" value="UniProtKB-SubCell"/>
</dbReference>
<feature type="transmembrane region" description="Helical" evidence="10">
    <location>
        <begin position="99"/>
        <end position="120"/>
    </location>
</feature>
<feature type="transmembrane region" description="Helical" evidence="10">
    <location>
        <begin position="249"/>
        <end position="271"/>
    </location>
</feature>
<feature type="transmembrane region" description="Helical" evidence="10">
    <location>
        <begin position="433"/>
        <end position="453"/>
    </location>
</feature>
<dbReference type="GO" id="GO:0015820">
    <property type="term" value="P:L-leucine transport"/>
    <property type="evidence" value="ECO:0007669"/>
    <property type="project" value="TreeGrafter"/>
</dbReference>
<dbReference type="Proteomes" id="UP000009877">
    <property type="component" value="Unassembled WGS sequence"/>
</dbReference>
<organism evidence="11 12">
    <name type="scientific">Kocuria palustris PEL</name>
    <dbReference type="NCBI Taxonomy" id="1236550"/>
    <lineage>
        <taxon>Bacteria</taxon>
        <taxon>Bacillati</taxon>
        <taxon>Actinomycetota</taxon>
        <taxon>Actinomycetes</taxon>
        <taxon>Micrococcales</taxon>
        <taxon>Micrococcaceae</taxon>
        <taxon>Kocuria</taxon>
    </lineage>
</organism>
<sequence>MSPSSTPSSHASAPPPESTETAPSGRRSGAVLVASLMLFSMFFGAGNLIFPPMLGAQAGSSTTPALLGFLSTGVLLPVLAILAIAVTGRDLQDLANRGGRVFGVVFTVLVYLSIGAFYALPRTGSVSYETAVAPYLGEESLWIAVAFSAVFFGISLLLAFDPSGIVDRLGRFLTPALLILLVVLITMAVLRLSAPGHGPTEEYASAPYVTGFLEGYNTMDSLAGLAFGIIVVASLRAKGVSDGPAIVRGVSLAGVIAGVLLAAVYIGLAIVGLRMPEGQSHPDGASLLAEAAVQVLGGPGAVVFGLIVVLACLTTSVGLIGATSEFFHKLVPALSYRVWAILFTVIAFLVSTAGLETVLAIAGPIVGFLYPAGITLILLTLIEPLTRRRLNLTFRLALAVAIVWAALMTLSDLGVGADPIETLIGWTPLHAQGMGWVVPTVVAAVVGFVVDLARGASDPVPVGGESQEAAQERVDAAS</sequence>
<comment type="subcellular location">
    <subcellularLocation>
        <location evidence="1">Cell membrane</location>
        <topology evidence="1">Multi-pass membrane protein</topology>
    </subcellularLocation>
</comment>
<evidence type="ECO:0000256" key="2">
    <source>
        <dbReference type="ARBA" id="ARBA00008540"/>
    </source>
</evidence>
<feature type="region of interest" description="Disordered" evidence="9">
    <location>
        <begin position="459"/>
        <end position="478"/>
    </location>
</feature>
<evidence type="ECO:0000256" key="5">
    <source>
        <dbReference type="ARBA" id="ARBA00022692"/>
    </source>
</evidence>
<dbReference type="Pfam" id="PF05525">
    <property type="entry name" value="Branch_AA_trans"/>
    <property type="match status" value="1"/>
</dbReference>
<keyword evidence="12" id="KW-1185">Reference proteome</keyword>
<feature type="transmembrane region" description="Helical" evidence="10">
    <location>
        <begin position="334"/>
        <end position="355"/>
    </location>
</feature>
<comment type="caution">
    <text evidence="11">The sequence shown here is derived from an EMBL/GenBank/DDBJ whole genome shotgun (WGS) entry which is preliminary data.</text>
</comment>
<dbReference type="PANTHER" id="PTHR30588:SF0">
    <property type="entry name" value="BRANCHED-CHAIN AMINO ACID PERMEASE BRNQ"/>
    <property type="match status" value="1"/>
</dbReference>
<keyword evidence="7 10" id="KW-1133">Transmembrane helix</keyword>
<evidence type="ECO:0000313" key="11">
    <source>
        <dbReference type="EMBL" id="EME36370.1"/>
    </source>
</evidence>
<feature type="region of interest" description="Disordered" evidence="9">
    <location>
        <begin position="1"/>
        <end position="26"/>
    </location>
</feature>
<comment type="similarity">
    <text evidence="2">Belongs to the branched chain amino acid transporter family.</text>
</comment>
<feature type="transmembrane region" description="Helical" evidence="10">
    <location>
        <begin position="221"/>
        <end position="237"/>
    </location>
</feature>
<dbReference type="GO" id="GO:0015190">
    <property type="term" value="F:L-leucine transmembrane transporter activity"/>
    <property type="evidence" value="ECO:0007669"/>
    <property type="project" value="TreeGrafter"/>
</dbReference>
<dbReference type="GO" id="GO:0005304">
    <property type="term" value="F:L-valine transmembrane transporter activity"/>
    <property type="evidence" value="ECO:0007669"/>
    <property type="project" value="TreeGrafter"/>
</dbReference>
<keyword evidence="4" id="KW-1003">Cell membrane</keyword>
<feature type="transmembrane region" description="Helical" evidence="10">
    <location>
        <begin position="30"/>
        <end position="50"/>
    </location>
</feature>
<dbReference type="RefSeq" id="WP_006214961.1">
    <property type="nucleotide sequence ID" value="NZ_ANHZ02000015.1"/>
</dbReference>
<evidence type="ECO:0000256" key="1">
    <source>
        <dbReference type="ARBA" id="ARBA00004651"/>
    </source>
</evidence>
<dbReference type="EMBL" id="ANHZ02000015">
    <property type="protein sequence ID" value="EME36370.1"/>
    <property type="molecule type" value="Genomic_DNA"/>
</dbReference>
<feature type="transmembrane region" description="Helical" evidence="10">
    <location>
        <begin position="394"/>
        <end position="413"/>
    </location>
</feature>